<accession>A0A9J6FQ34</accession>
<dbReference type="VEuPathDB" id="VectorBase:HLOH_061845"/>
<protein>
    <submittedName>
        <fullName evidence="1">Uncharacterized protein</fullName>
    </submittedName>
</protein>
<comment type="caution">
    <text evidence="1">The sequence shown here is derived from an EMBL/GenBank/DDBJ whole genome shotgun (WGS) entry which is preliminary data.</text>
</comment>
<dbReference type="Proteomes" id="UP000821853">
    <property type="component" value="Chromosome 10"/>
</dbReference>
<sequence>MGVKSRGNIRLLTGVAFREIRKEGPNRILRLVQDLFERLETDVEAATKIVEAPLYITQMDAKLVNLLEARNAIQERWCKQRLNRRLREETAELHPDIEEHALTLNNQKWDEICTLTDGRIRMA</sequence>
<dbReference type="AlphaFoldDB" id="A0A9J6FQ34"/>
<dbReference type="OrthoDB" id="10653365at2759"/>
<reference evidence="1 2" key="1">
    <citation type="journal article" date="2020" name="Cell">
        <title>Large-Scale Comparative Analyses of Tick Genomes Elucidate Their Genetic Diversity and Vector Capacities.</title>
        <authorList>
            <consortium name="Tick Genome and Microbiome Consortium (TIGMIC)"/>
            <person name="Jia N."/>
            <person name="Wang J."/>
            <person name="Shi W."/>
            <person name="Du L."/>
            <person name="Sun Y."/>
            <person name="Zhan W."/>
            <person name="Jiang J.F."/>
            <person name="Wang Q."/>
            <person name="Zhang B."/>
            <person name="Ji P."/>
            <person name="Bell-Sakyi L."/>
            <person name="Cui X.M."/>
            <person name="Yuan T.T."/>
            <person name="Jiang B.G."/>
            <person name="Yang W.F."/>
            <person name="Lam T.T."/>
            <person name="Chang Q.C."/>
            <person name="Ding S.J."/>
            <person name="Wang X.J."/>
            <person name="Zhu J.G."/>
            <person name="Ruan X.D."/>
            <person name="Zhao L."/>
            <person name="Wei J.T."/>
            <person name="Ye R.Z."/>
            <person name="Que T.C."/>
            <person name="Du C.H."/>
            <person name="Zhou Y.H."/>
            <person name="Cheng J.X."/>
            <person name="Dai P.F."/>
            <person name="Guo W.B."/>
            <person name="Han X.H."/>
            <person name="Huang E.J."/>
            <person name="Li L.F."/>
            <person name="Wei W."/>
            <person name="Gao Y.C."/>
            <person name="Liu J.Z."/>
            <person name="Shao H.Z."/>
            <person name="Wang X."/>
            <person name="Wang C.C."/>
            <person name="Yang T.C."/>
            <person name="Huo Q.B."/>
            <person name="Li W."/>
            <person name="Chen H.Y."/>
            <person name="Chen S.E."/>
            <person name="Zhou L.G."/>
            <person name="Ni X.B."/>
            <person name="Tian J.H."/>
            <person name="Sheng Y."/>
            <person name="Liu T."/>
            <person name="Pan Y.S."/>
            <person name="Xia L.Y."/>
            <person name="Li J."/>
            <person name="Zhao F."/>
            <person name="Cao W.C."/>
        </authorList>
    </citation>
    <scope>NUCLEOTIDE SEQUENCE [LARGE SCALE GENOMIC DNA]</scope>
    <source>
        <strain evidence="1">HaeL-2018</strain>
    </source>
</reference>
<name>A0A9J6FQ34_HAELO</name>
<evidence type="ECO:0000313" key="1">
    <source>
        <dbReference type="EMBL" id="KAH9364369.1"/>
    </source>
</evidence>
<organism evidence="1 2">
    <name type="scientific">Haemaphysalis longicornis</name>
    <name type="common">Bush tick</name>
    <dbReference type="NCBI Taxonomy" id="44386"/>
    <lineage>
        <taxon>Eukaryota</taxon>
        <taxon>Metazoa</taxon>
        <taxon>Ecdysozoa</taxon>
        <taxon>Arthropoda</taxon>
        <taxon>Chelicerata</taxon>
        <taxon>Arachnida</taxon>
        <taxon>Acari</taxon>
        <taxon>Parasitiformes</taxon>
        <taxon>Ixodida</taxon>
        <taxon>Ixodoidea</taxon>
        <taxon>Ixodidae</taxon>
        <taxon>Haemaphysalinae</taxon>
        <taxon>Haemaphysalis</taxon>
    </lineage>
</organism>
<evidence type="ECO:0000313" key="2">
    <source>
        <dbReference type="Proteomes" id="UP000821853"/>
    </source>
</evidence>
<gene>
    <name evidence="1" type="ORF">HPB48_021714</name>
</gene>
<dbReference type="EMBL" id="JABSTR010000002">
    <property type="protein sequence ID" value="KAH9364369.1"/>
    <property type="molecule type" value="Genomic_DNA"/>
</dbReference>
<keyword evidence="2" id="KW-1185">Reference proteome</keyword>
<proteinExistence type="predicted"/>